<dbReference type="OrthoDB" id="6437215at2759"/>
<feature type="compositionally biased region" description="Acidic residues" evidence="1">
    <location>
        <begin position="66"/>
        <end position="84"/>
    </location>
</feature>
<gene>
    <name evidence="2" type="primary">NCL1_42886</name>
    <name evidence="2" type="ORF">NPIL_541671</name>
</gene>
<proteinExistence type="predicted"/>
<dbReference type="Proteomes" id="UP000887013">
    <property type="component" value="Unassembled WGS sequence"/>
</dbReference>
<feature type="compositionally biased region" description="Basic and acidic residues" evidence="1">
    <location>
        <begin position="85"/>
        <end position="99"/>
    </location>
</feature>
<dbReference type="EMBL" id="BMAW01026905">
    <property type="protein sequence ID" value="GFT99374.1"/>
    <property type="molecule type" value="Genomic_DNA"/>
</dbReference>
<feature type="region of interest" description="Disordered" evidence="1">
    <location>
        <begin position="66"/>
        <end position="112"/>
    </location>
</feature>
<evidence type="ECO:0000256" key="1">
    <source>
        <dbReference type="SAM" id="MobiDB-lite"/>
    </source>
</evidence>
<reference evidence="2" key="1">
    <citation type="submission" date="2020-08" db="EMBL/GenBank/DDBJ databases">
        <title>Multicomponent nature underlies the extraordinary mechanical properties of spider dragline silk.</title>
        <authorList>
            <person name="Kono N."/>
            <person name="Nakamura H."/>
            <person name="Mori M."/>
            <person name="Yoshida Y."/>
            <person name="Ohtoshi R."/>
            <person name="Malay A.D."/>
            <person name="Moran D.A.P."/>
            <person name="Tomita M."/>
            <person name="Numata K."/>
            <person name="Arakawa K."/>
        </authorList>
    </citation>
    <scope>NUCLEOTIDE SEQUENCE</scope>
</reference>
<name>A0A8X6Q7A3_NEPPI</name>
<protein>
    <submittedName>
        <fullName evidence="2">Uncharacterized protein</fullName>
    </submittedName>
</protein>
<comment type="caution">
    <text evidence="2">The sequence shown here is derived from an EMBL/GenBank/DDBJ whole genome shotgun (WGS) entry which is preliminary data.</text>
</comment>
<evidence type="ECO:0000313" key="3">
    <source>
        <dbReference type="Proteomes" id="UP000887013"/>
    </source>
</evidence>
<sequence>MTTCTLFKLADMALITPERGAVNFNILHLLLQKILKETGIGNRRVKYKAPDRDSFMKKILEGEEISSSDADAEELDISSEDSLEEKDSLELKDSLEIKDTPSQTDTEDTGSEIWSISEPDLFNTVNNLGKKLKMVIRRMEELEMKLTRKITPMKLKRKIAPMKVTGKITEINDDEDQKDFLDQKEQRVYSDLDRDEFEEAMEEIGEAIALLGNKLKKKEESQGESINQENLKKLCVKAAEEEIAKRQGVFSQGLQHLAIAVRNLQDIIKKIIYPDAAGITK</sequence>
<organism evidence="2 3">
    <name type="scientific">Nephila pilipes</name>
    <name type="common">Giant wood spider</name>
    <name type="synonym">Nephila maculata</name>
    <dbReference type="NCBI Taxonomy" id="299642"/>
    <lineage>
        <taxon>Eukaryota</taxon>
        <taxon>Metazoa</taxon>
        <taxon>Ecdysozoa</taxon>
        <taxon>Arthropoda</taxon>
        <taxon>Chelicerata</taxon>
        <taxon>Arachnida</taxon>
        <taxon>Araneae</taxon>
        <taxon>Araneomorphae</taxon>
        <taxon>Entelegynae</taxon>
        <taxon>Araneoidea</taxon>
        <taxon>Nephilidae</taxon>
        <taxon>Nephila</taxon>
    </lineage>
</organism>
<accession>A0A8X6Q7A3</accession>
<evidence type="ECO:0000313" key="2">
    <source>
        <dbReference type="EMBL" id="GFT99374.1"/>
    </source>
</evidence>
<keyword evidence="3" id="KW-1185">Reference proteome</keyword>
<dbReference type="AlphaFoldDB" id="A0A8X6Q7A3"/>